<comment type="caution">
    <text evidence="1">The sequence shown here is derived from an EMBL/GenBank/DDBJ whole genome shotgun (WGS) entry which is preliminary data.</text>
</comment>
<accession>U1WP40</accession>
<proteinExistence type="predicted"/>
<dbReference type="Proteomes" id="UP000016511">
    <property type="component" value="Unassembled WGS sequence"/>
</dbReference>
<reference evidence="1 2" key="1">
    <citation type="submission" date="2013-08" db="EMBL/GenBank/DDBJ databases">
        <authorList>
            <person name="Weinstock G."/>
            <person name="Sodergren E."/>
            <person name="Wylie T."/>
            <person name="Fulton L."/>
            <person name="Fulton R."/>
            <person name="Fronick C."/>
            <person name="O'Laughlin M."/>
            <person name="Godfrey J."/>
            <person name="Miner T."/>
            <person name="Herter B."/>
            <person name="Appelbaum E."/>
            <person name="Cordes M."/>
            <person name="Lek S."/>
            <person name="Wollam A."/>
            <person name="Pepin K.H."/>
            <person name="Palsikar V.B."/>
            <person name="Mitreva M."/>
            <person name="Wilson R.K."/>
        </authorList>
    </citation>
    <scope>NUCLEOTIDE SEQUENCE [LARGE SCALE GENOMIC DNA]</scope>
    <source>
        <strain evidence="1 2">ATCC 12856</strain>
    </source>
</reference>
<protein>
    <submittedName>
        <fullName evidence="1">Uncharacterized protein</fullName>
    </submittedName>
</protein>
<name>U1WP40_ANEAE</name>
<organism evidence="1 2">
    <name type="scientific">Aneurinibacillus aneurinilyticus ATCC 12856</name>
    <dbReference type="NCBI Taxonomy" id="649747"/>
    <lineage>
        <taxon>Bacteria</taxon>
        <taxon>Bacillati</taxon>
        <taxon>Bacillota</taxon>
        <taxon>Bacilli</taxon>
        <taxon>Bacillales</taxon>
        <taxon>Paenibacillaceae</taxon>
        <taxon>Aneurinibacillus group</taxon>
        <taxon>Aneurinibacillus</taxon>
    </lineage>
</organism>
<dbReference type="PATRIC" id="fig|649747.3.peg.5426"/>
<keyword evidence="2" id="KW-1185">Reference proteome</keyword>
<evidence type="ECO:0000313" key="2">
    <source>
        <dbReference type="Proteomes" id="UP000016511"/>
    </source>
</evidence>
<evidence type="ECO:0000313" key="1">
    <source>
        <dbReference type="EMBL" id="ERI04390.1"/>
    </source>
</evidence>
<dbReference type="HOGENOM" id="CLU_3303897_0_0_9"/>
<gene>
    <name evidence="1" type="ORF">HMPREF0083_06076</name>
</gene>
<dbReference type="EMBL" id="AWSJ01000387">
    <property type="protein sequence ID" value="ERI04390.1"/>
    <property type="molecule type" value="Genomic_DNA"/>
</dbReference>
<sequence>MRGFGTKRLKPFFASDKLMSILEKAIAEKEYQKKNGTAE</sequence>
<dbReference type="AlphaFoldDB" id="U1WP40"/>